<protein>
    <submittedName>
        <fullName evidence="4">Glycoside hydrolase</fullName>
    </submittedName>
</protein>
<evidence type="ECO:0000313" key="4">
    <source>
        <dbReference type="EMBL" id="MBD5780072.1"/>
    </source>
</evidence>
<dbReference type="GO" id="GO:0005975">
    <property type="term" value="P:carbohydrate metabolic process"/>
    <property type="evidence" value="ECO:0007669"/>
    <property type="project" value="InterPro"/>
</dbReference>
<dbReference type="Gene3D" id="1.50.10.10">
    <property type="match status" value="1"/>
</dbReference>
<sequence>MKLFLFLITAFALSLQSFAQEAQWIWGDEDGPDNTWRCFRKELTLTSIPEAAVAKVAADSKFWLWINGEQVIFEGSAKRGPHPNGTYYDLVDIRPFLVEGQNSIAALAWYWGRSGFSHVDSGQGGFFFSAQLGDTTLGSDATWHTLVHPAYSREKTADPQPNYRLSEHNINYFAADNQIEGWHEKTYAITDAWKPAVPKGAAGAQPWGELRQNPLPLWMLSDLRPYENASTLPNAGTDQTIVAKLPYNAQVIPYLKVNAPAGKTIDIRTDAYQDGGIQEKRPQWATRSVYTTTDGIQEFEAIAWLSGHEVHYQIPEGVEILELKYRETGYATEFTGSFHSDDPFYNKLWTMARRTLYINMRDTFFDCPTRERAQWWGDVVNQLGEVFYTFDLESHRLIKKAIYNLAEFQKPNGQLYSPVPGKDRSELPLQMLNSVGWYGFWTYYLNTGDAQTIRDVYPYVKRYLSLWELGEEGLVVTRREGMWFWIDWGDNSDYGVLQNCWYYLAQKAAIEMAKLTGNEADVAGYRSNMQSIEDNFDALWNGTAYNSGQFKRAKDAPDDRANAMAVLAGLASPNKYPAIKKVLEEQEFASPYMEKYVLEALCVMGEEEASLQRMKKRYTVMVDAPYTTLWEFWKTGGMGTYNHGWNAPNTILSQYIAGVAVVDPAWETYHVKPQLGSLNSIQVRVPSVKGDIDVDINKTDKTFSIQLLSPEETTALVGIPKKHFEITEIKANDTPIWSGEPIANLEGITPAGEDQNYLLFTVAPGQWTFTAKAK</sequence>
<keyword evidence="5" id="KW-1185">Reference proteome</keyword>
<dbReference type="InterPro" id="IPR012341">
    <property type="entry name" value="6hp_glycosidase-like_sf"/>
</dbReference>
<dbReference type="InterPro" id="IPR008928">
    <property type="entry name" value="6-hairpin_glycosidase_sf"/>
</dbReference>
<feature type="domain" description="Alpha-L-rhamnosidase six-hairpin glycosidase" evidence="2">
    <location>
        <begin position="334"/>
        <end position="645"/>
    </location>
</feature>
<proteinExistence type="predicted"/>
<dbReference type="SUPFAM" id="SSF49785">
    <property type="entry name" value="Galactose-binding domain-like"/>
    <property type="match status" value="1"/>
</dbReference>
<dbReference type="Pfam" id="PF17390">
    <property type="entry name" value="Bac_rhamnosid_C"/>
    <property type="match status" value="1"/>
</dbReference>
<dbReference type="RefSeq" id="WP_191617190.1">
    <property type="nucleotide sequence ID" value="NZ_JACYFG010000032.1"/>
</dbReference>
<feature type="signal peptide" evidence="1">
    <location>
        <begin position="1"/>
        <end position="19"/>
    </location>
</feature>
<dbReference type="Pfam" id="PF17389">
    <property type="entry name" value="Bac_rhamnosid6H"/>
    <property type="match status" value="1"/>
</dbReference>
<reference evidence="4" key="1">
    <citation type="submission" date="2020-09" db="EMBL/GenBank/DDBJ databases">
        <title>Pelagicoccus enzymogenes sp. nov. with an EPS production, isolated from marine sediment.</title>
        <authorList>
            <person name="Feng X."/>
        </authorList>
    </citation>
    <scope>NUCLEOTIDE SEQUENCE</scope>
    <source>
        <strain evidence="4">NFK12</strain>
    </source>
</reference>
<keyword evidence="1" id="KW-0732">Signal</keyword>
<accession>A0A927IFG5</accession>
<comment type="caution">
    <text evidence="4">The sequence shown here is derived from an EMBL/GenBank/DDBJ whole genome shotgun (WGS) entry which is preliminary data.</text>
</comment>
<dbReference type="InterPro" id="IPR035396">
    <property type="entry name" value="Bac_rhamnosid6H"/>
</dbReference>
<evidence type="ECO:0000259" key="3">
    <source>
        <dbReference type="Pfam" id="PF17390"/>
    </source>
</evidence>
<dbReference type="EMBL" id="JACYFG010000032">
    <property type="protein sequence ID" value="MBD5780072.1"/>
    <property type="molecule type" value="Genomic_DNA"/>
</dbReference>
<dbReference type="InterPro" id="IPR035398">
    <property type="entry name" value="Bac_rhamnosid_C"/>
</dbReference>
<feature type="domain" description="Alpha-L-rhamnosidase C-terminal" evidence="3">
    <location>
        <begin position="658"/>
        <end position="724"/>
    </location>
</feature>
<dbReference type="Gene3D" id="2.60.420.10">
    <property type="entry name" value="Maltose phosphorylase, domain 3"/>
    <property type="match status" value="1"/>
</dbReference>
<dbReference type="SUPFAM" id="SSF48208">
    <property type="entry name" value="Six-hairpin glycosidases"/>
    <property type="match status" value="1"/>
</dbReference>
<dbReference type="PANTHER" id="PTHR34987">
    <property type="entry name" value="C, PUTATIVE (AFU_ORTHOLOGUE AFUA_3G02880)-RELATED"/>
    <property type="match status" value="1"/>
</dbReference>
<dbReference type="Proteomes" id="UP000622317">
    <property type="component" value="Unassembled WGS sequence"/>
</dbReference>
<evidence type="ECO:0000259" key="2">
    <source>
        <dbReference type="Pfam" id="PF17389"/>
    </source>
</evidence>
<evidence type="ECO:0000256" key="1">
    <source>
        <dbReference type="SAM" id="SignalP"/>
    </source>
</evidence>
<dbReference type="InterPro" id="IPR008979">
    <property type="entry name" value="Galactose-bd-like_sf"/>
</dbReference>
<dbReference type="Gene3D" id="2.60.120.260">
    <property type="entry name" value="Galactose-binding domain-like"/>
    <property type="match status" value="1"/>
</dbReference>
<dbReference type="AlphaFoldDB" id="A0A927IFG5"/>
<feature type="chain" id="PRO_5037003626" evidence="1">
    <location>
        <begin position="20"/>
        <end position="774"/>
    </location>
</feature>
<keyword evidence="4" id="KW-0378">Hydrolase</keyword>
<dbReference type="GO" id="GO:0016787">
    <property type="term" value="F:hydrolase activity"/>
    <property type="evidence" value="ECO:0007669"/>
    <property type="project" value="UniProtKB-KW"/>
</dbReference>
<organism evidence="4 5">
    <name type="scientific">Pelagicoccus enzymogenes</name>
    <dbReference type="NCBI Taxonomy" id="2773457"/>
    <lineage>
        <taxon>Bacteria</taxon>
        <taxon>Pseudomonadati</taxon>
        <taxon>Verrucomicrobiota</taxon>
        <taxon>Opitutia</taxon>
        <taxon>Puniceicoccales</taxon>
        <taxon>Pelagicoccaceae</taxon>
        <taxon>Pelagicoccus</taxon>
    </lineage>
</organism>
<gene>
    <name evidence="4" type="ORF">IEN85_11275</name>
</gene>
<name>A0A927IFG5_9BACT</name>
<dbReference type="PANTHER" id="PTHR34987:SF4">
    <property type="entry name" value="ALPHA-L-RHAMNOSIDASE C-TERMINAL DOMAIN-CONTAINING PROTEIN"/>
    <property type="match status" value="1"/>
</dbReference>
<evidence type="ECO:0000313" key="5">
    <source>
        <dbReference type="Proteomes" id="UP000622317"/>
    </source>
</evidence>